<evidence type="ECO:0000313" key="2">
    <source>
        <dbReference type="EMBL" id="TFV98998.1"/>
    </source>
</evidence>
<reference evidence="2 3" key="1">
    <citation type="journal article" date="2018" name="J. Microbiol.">
        <title>Leifsonia flava sp. nov., a novel actinobacterium isolated from the rhizosphere of Aquilegia viridiflora.</title>
        <authorList>
            <person name="Cai Y."/>
            <person name="Tao W.Z."/>
            <person name="Ma Y.J."/>
            <person name="Cheng J."/>
            <person name="Zhang M.Y."/>
            <person name="Zhang Y.X."/>
        </authorList>
    </citation>
    <scope>NUCLEOTIDE SEQUENCE [LARGE SCALE GENOMIC DNA]</scope>
    <source>
        <strain evidence="2 3">SYP-B2174</strain>
    </source>
</reference>
<organism evidence="2 3">
    <name type="scientific">Orlajensenia leifsoniae</name>
    <dbReference type="NCBI Taxonomy" id="2561933"/>
    <lineage>
        <taxon>Bacteria</taxon>
        <taxon>Bacillati</taxon>
        <taxon>Actinomycetota</taxon>
        <taxon>Actinomycetes</taxon>
        <taxon>Micrococcales</taxon>
        <taxon>Microbacteriaceae</taxon>
        <taxon>Orlajensenia</taxon>
    </lineage>
</organism>
<proteinExistence type="predicted"/>
<accession>A0A4Y9R4E5</accession>
<protein>
    <submittedName>
        <fullName evidence="2">DUF4166 domain-containing protein</fullName>
    </submittedName>
</protein>
<dbReference type="AlphaFoldDB" id="A0A4Y9R4E5"/>
<dbReference type="Pfam" id="PF13761">
    <property type="entry name" value="DUF4166"/>
    <property type="match status" value="1"/>
</dbReference>
<comment type="caution">
    <text evidence="2">The sequence shown here is derived from an EMBL/GenBank/DDBJ whole genome shotgun (WGS) entry which is preliminary data.</text>
</comment>
<dbReference type="RefSeq" id="WP_135119502.1">
    <property type="nucleotide sequence ID" value="NZ_SPQZ01000002.1"/>
</dbReference>
<gene>
    <name evidence="2" type="ORF">E4M00_05750</name>
</gene>
<evidence type="ECO:0000313" key="3">
    <source>
        <dbReference type="Proteomes" id="UP000298127"/>
    </source>
</evidence>
<sequence length="217" mass="23358">MGHPLSPYERALGDAVAGLHPRLRAYFAAVPVGSVGRGSGVFDVVGTPRRWTWPALTVLARSGVVFPVWQRDVSFTVENRGTPDGAVVARRVFDLDGGERTMADRVSMTPIGLVDELGHGRRGRVVRAAFRATAVDGALVLDSTRVGLRIGPLRIELPGLLAPRVTLVERFDDTSGRQHVALTIDLLVVGRVYEYSGSFAYAITTAATRIAPTEGKK</sequence>
<keyword evidence="3" id="KW-1185">Reference proteome</keyword>
<evidence type="ECO:0000259" key="1">
    <source>
        <dbReference type="Pfam" id="PF13761"/>
    </source>
</evidence>
<dbReference type="Proteomes" id="UP000298127">
    <property type="component" value="Unassembled WGS sequence"/>
</dbReference>
<name>A0A4Y9R4E5_9MICO</name>
<dbReference type="InterPro" id="IPR025311">
    <property type="entry name" value="DUF4166"/>
</dbReference>
<dbReference type="EMBL" id="SPQZ01000002">
    <property type="protein sequence ID" value="TFV98998.1"/>
    <property type="molecule type" value="Genomic_DNA"/>
</dbReference>
<feature type="domain" description="DUF4166" evidence="1">
    <location>
        <begin position="19"/>
        <end position="199"/>
    </location>
</feature>